<dbReference type="FunCoup" id="A0A3R7C706">
    <property type="interactions" value="876"/>
</dbReference>
<evidence type="ECO:0000256" key="11">
    <source>
        <dbReference type="ARBA" id="ARBA00023136"/>
    </source>
</evidence>
<comment type="similarity">
    <text evidence="3 17">Belongs to the glycosyltransferase 13 family.</text>
</comment>
<dbReference type="OrthoDB" id="440755at2759"/>
<dbReference type="Proteomes" id="UP000286415">
    <property type="component" value="Unassembled WGS sequence"/>
</dbReference>
<comment type="function">
    <text evidence="13 17">Initiates complex N-linked carbohydrate formation. Essential for the conversion of high-mannose to hybrid and complex N-glycans.</text>
</comment>
<dbReference type="InterPro" id="IPR052261">
    <property type="entry name" value="Glycosyltransferase_13"/>
</dbReference>
<dbReference type="GO" id="GO:0006487">
    <property type="term" value="P:protein N-linked glycosylation"/>
    <property type="evidence" value="ECO:0007669"/>
    <property type="project" value="TreeGrafter"/>
</dbReference>
<dbReference type="SUPFAM" id="SSF53448">
    <property type="entry name" value="Nucleotide-diphospho-sugar transferases"/>
    <property type="match status" value="1"/>
</dbReference>
<organism evidence="18 19">
    <name type="scientific">Clonorchis sinensis</name>
    <name type="common">Chinese liver fluke</name>
    <dbReference type="NCBI Taxonomy" id="79923"/>
    <lineage>
        <taxon>Eukaryota</taxon>
        <taxon>Metazoa</taxon>
        <taxon>Spiralia</taxon>
        <taxon>Lophotrochozoa</taxon>
        <taxon>Platyhelminthes</taxon>
        <taxon>Trematoda</taxon>
        <taxon>Digenea</taxon>
        <taxon>Opisthorchiida</taxon>
        <taxon>Opisthorchiata</taxon>
        <taxon>Opisthorchiidae</taxon>
        <taxon>Clonorchis</taxon>
    </lineage>
</organism>
<dbReference type="Gene3D" id="3.10.180.20">
    <property type="entry name" value="N-Acetylglucosaminyltransferase I, Domain 2"/>
    <property type="match status" value="1"/>
</dbReference>
<evidence type="ECO:0000256" key="8">
    <source>
        <dbReference type="ARBA" id="ARBA00022968"/>
    </source>
</evidence>
<keyword evidence="12 17" id="KW-0464">Manganese</keyword>
<dbReference type="UniPathway" id="UPA00378"/>
<dbReference type="Gene3D" id="3.90.550.10">
    <property type="entry name" value="Spore Coat Polysaccharide Biosynthesis Protein SpsA, Chain A"/>
    <property type="match status" value="1"/>
</dbReference>
<dbReference type="InterPro" id="IPR029044">
    <property type="entry name" value="Nucleotide-diphossugar_trans"/>
</dbReference>
<gene>
    <name evidence="18" type="ORF">CSKR_103840</name>
</gene>
<evidence type="ECO:0000256" key="16">
    <source>
        <dbReference type="ARBA" id="ARBA00049421"/>
    </source>
</evidence>
<evidence type="ECO:0000313" key="18">
    <source>
        <dbReference type="EMBL" id="KAG5446082.1"/>
    </source>
</evidence>
<dbReference type="PANTHER" id="PTHR10468">
    <property type="entry name" value="PROTEIN O-LINKED-MANNOSE BETA-1,2-N-ACETYLGLUCOSAMINYLTRANSFERASE 1/ALPHA-1,3-MANNOSYL-GLYCOPROTEIN 2-BETA-N-ACETYLGLUCOSAMINYLTRANSFERASE"/>
    <property type="match status" value="1"/>
</dbReference>
<dbReference type="GO" id="GO:0003827">
    <property type="term" value="F:alpha-1,3-mannosylglycoprotein 2-beta-N-acetylglucosaminyltransferase activity"/>
    <property type="evidence" value="ECO:0007669"/>
    <property type="project" value="UniProtKB-UniRule"/>
</dbReference>
<keyword evidence="5" id="KW-0808">Transferase</keyword>
<name>A0A3R7C706_CLOSI</name>
<comment type="subcellular location">
    <subcellularLocation>
        <location evidence="1 17">Golgi apparatus membrane</location>
        <topology evidence="1 17">Single-pass type II membrane protein</topology>
    </subcellularLocation>
</comment>
<accession>A0A3R7C706</accession>
<keyword evidence="19" id="KW-1185">Reference proteome</keyword>
<evidence type="ECO:0000256" key="9">
    <source>
        <dbReference type="ARBA" id="ARBA00022989"/>
    </source>
</evidence>
<dbReference type="GO" id="GO:0030145">
    <property type="term" value="F:manganese ion binding"/>
    <property type="evidence" value="ECO:0007669"/>
    <property type="project" value="UniProtKB-UniRule"/>
</dbReference>
<dbReference type="PANTHER" id="PTHR10468:SF0">
    <property type="entry name" value="ALPHA-1,3-MANNOSYL-GLYCOPROTEIN 2-BETA-N-ACETYLGLUCOSAMINYLTRANSFERASE"/>
    <property type="match status" value="1"/>
</dbReference>
<keyword evidence="10 17" id="KW-0333">Golgi apparatus</keyword>
<feature type="transmembrane region" description="Helical" evidence="17">
    <location>
        <begin position="101"/>
        <end position="118"/>
    </location>
</feature>
<dbReference type="STRING" id="79923.A0A3R7C706"/>
<evidence type="ECO:0000256" key="2">
    <source>
        <dbReference type="ARBA" id="ARBA00004922"/>
    </source>
</evidence>
<evidence type="ECO:0000313" key="19">
    <source>
        <dbReference type="Proteomes" id="UP000286415"/>
    </source>
</evidence>
<evidence type="ECO:0000256" key="6">
    <source>
        <dbReference type="ARBA" id="ARBA00022692"/>
    </source>
</evidence>
<keyword evidence="6 17" id="KW-0812">Transmembrane</keyword>
<evidence type="ECO:0000256" key="13">
    <source>
        <dbReference type="ARBA" id="ARBA00037706"/>
    </source>
</evidence>
<protein>
    <recommendedName>
        <fullName evidence="14 17">Alpha-1,3-mannosyl-glycoprotein 2-beta-N-acetylglucosaminyltransferase</fullName>
        <shortName evidence="17">GNT-I</shortName>
        <shortName evidence="17">GlcNAc-T I</shortName>
        <ecNumber evidence="14 17">2.4.1.101</ecNumber>
    </recommendedName>
    <alternativeName>
        <fullName evidence="15 17">N-glycosyl-oligosaccharide-glycoprotein N-acetylglucosaminyltransferase I</fullName>
    </alternativeName>
</protein>
<dbReference type="AlphaFoldDB" id="A0A3R7C706"/>
<keyword evidence="8 17" id="KW-0735">Signal-anchor</keyword>
<evidence type="ECO:0000256" key="12">
    <source>
        <dbReference type="ARBA" id="ARBA00023211"/>
    </source>
</evidence>
<dbReference type="Pfam" id="PF03071">
    <property type="entry name" value="GNT-I"/>
    <property type="match status" value="1"/>
</dbReference>
<dbReference type="GO" id="GO:0000139">
    <property type="term" value="C:Golgi membrane"/>
    <property type="evidence" value="ECO:0007669"/>
    <property type="project" value="UniProtKB-SubCell"/>
</dbReference>
<evidence type="ECO:0000256" key="17">
    <source>
        <dbReference type="RuleBase" id="RU368119"/>
    </source>
</evidence>
<dbReference type="FunFam" id="3.90.550.10:FF:000252">
    <property type="entry name" value="Protein O-linked-mannose beta-1,2-N-acetylglucosaminyltransferase 1"/>
    <property type="match status" value="1"/>
</dbReference>
<evidence type="ECO:0000256" key="15">
    <source>
        <dbReference type="ARBA" id="ARBA00041712"/>
    </source>
</evidence>
<evidence type="ECO:0000256" key="14">
    <source>
        <dbReference type="ARBA" id="ARBA00038949"/>
    </source>
</evidence>
<dbReference type="EMBL" id="NIRI02000056">
    <property type="protein sequence ID" value="KAG5446082.1"/>
    <property type="molecule type" value="Genomic_DNA"/>
</dbReference>
<evidence type="ECO:0000256" key="10">
    <source>
        <dbReference type="ARBA" id="ARBA00023034"/>
    </source>
</evidence>
<keyword evidence="9 17" id="KW-1133">Transmembrane helix</keyword>
<dbReference type="InParanoid" id="A0A3R7C706"/>
<reference evidence="18 19" key="1">
    <citation type="journal article" date="2018" name="Biotechnol. Adv.">
        <title>Improved genomic resources and new bioinformatic workflow for the carcinogenic parasite Clonorchis sinensis: Biotechnological implications.</title>
        <authorList>
            <person name="Wang D."/>
            <person name="Korhonen P.K."/>
            <person name="Gasser R.B."/>
            <person name="Young N.D."/>
        </authorList>
    </citation>
    <scope>NUCLEOTIDE SEQUENCE [LARGE SCALE GENOMIC DNA]</scope>
    <source>
        <strain evidence="18">Cs-k2</strain>
    </source>
</reference>
<keyword evidence="7 17" id="KW-0479">Metal-binding</keyword>
<dbReference type="InterPro" id="IPR004139">
    <property type="entry name" value="Glyco_trans_13"/>
</dbReference>
<comment type="cofactor">
    <cofactor evidence="17">
        <name>Mn(2+)</name>
        <dbReference type="ChEBI" id="CHEBI:29035"/>
    </cofactor>
    <text evidence="17">The cofactor is mostly bound to the substrate.</text>
</comment>
<proteinExistence type="inferred from homology"/>
<evidence type="ECO:0000256" key="3">
    <source>
        <dbReference type="ARBA" id="ARBA00006492"/>
    </source>
</evidence>
<evidence type="ECO:0000256" key="4">
    <source>
        <dbReference type="ARBA" id="ARBA00022676"/>
    </source>
</evidence>
<keyword evidence="11 17" id="KW-0472">Membrane</keyword>
<sequence>MDGIVSVLVCPVHIQTNHSFLHSFYYNKIENRSAVTPFRRLAAMPPEGTISAHGIFEREVHQSAPRTSPEMISTTTFFWNLLHFSLRRTGRLSRWILQSRLVHLIGVVSLCSVAFLLWKTLLRQTSVPYPPSSLTQMQQLERAIDEHNAWEQRLKQALVPPVPPSGPIIPVLVIACNRPSVKRTVDALLKHRSNVLHLSPSHFPITVSQGCESQSTADVLAAYGDAISLIKFNYQSRGPPNKRTKLNSYQSMTQHYKFALDYMLFQKNNSALIVVEDDLDIAPDFFEYFAATLPLLYKDPTLFCVSAWNDNGRPNLINERRKDVIYRTDFFPGLGWMLLREFWLEIRARWPDIYWDEYLRKAYIRRDRACLRPEVGRTTTFGRDGTSLGQYFDKYLKTMRLNSEKFDFINADLTYLLEPEYTRRWKSMVYEKSVAVPLNDLLKDRLPDSDASIRVIYTKPEEFSTIARHLTLMPDLKSGVSRTAFRGVVPVFWKKRQLFIAPPTDWNGYVIS</sequence>
<dbReference type="EC" id="2.4.1.101" evidence="14 17"/>
<evidence type="ECO:0000256" key="1">
    <source>
        <dbReference type="ARBA" id="ARBA00004323"/>
    </source>
</evidence>
<evidence type="ECO:0000256" key="5">
    <source>
        <dbReference type="ARBA" id="ARBA00022679"/>
    </source>
</evidence>
<comment type="pathway">
    <text evidence="2 17">Protein modification; protein glycosylation.</text>
</comment>
<reference evidence="18 19" key="2">
    <citation type="journal article" date="2021" name="Genomics">
        <title>High-quality reference genome for Clonorchis sinensis.</title>
        <authorList>
            <person name="Young N.D."/>
            <person name="Stroehlein A.J."/>
            <person name="Kinkar L."/>
            <person name="Wang T."/>
            <person name="Sohn W.M."/>
            <person name="Chang B.C.H."/>
            <person name="Kaur P."/>
            <person name="Weisz D."/>
            <person name="Dudchenko O."/>
            <person name="Aiden E.L."/>
            <person name="Korhonen P.K."/>
            <person name="Gasser R.B."/>
        </authorList>
    </citation>
    <scope>NUCLEOTIDE SEQUENCE [LARGE SCALE GENOMIC DNA]</scope>
    <source>
        <strain evidence="18">Cs-k2</strain>
    </source>
</reference>
<evidence type="ECO:0000256" key="7">
    <source>
        <dbReference type="ARBA" id="ARBA00022723"/>
    </source>
</evidence>
<keyword evidence="4 17" id="KW-0328">Glycosyltransferase</keyword>
<comment type="caution">
    <text evidence="18">The sequence shown here is derived from an EMBL/GenBank/DDBJ whole genome shotgun (WGS) entry which is preliminary data.</text>
</comment>
<comment type="catalytic activity">
    <reaction evidence="16 17">
        <text>N(4)-(alpha-D-Man-(1-&gt;3)-[alpha-D-Man-(1-&gt;3)-[alpha-D-Man-(1-&gt;6)]-alpha-D-Man-(1-&gt;6)]-beta-D-Man-(1-&gt;4)-beta-D-GlcNAc-(1-&gt;4)-beta-D-GlcNAc)-L-asparaginyl-[protein] (N-glucan mannose isomer 5A1,2) + UDP-N-acetyl-alpha-D-glucosamine = N(4)-{beta-D-GlcNAc-(1-&gt;2)-alpha-D-Man-(1-&gt;3)-[alpha-D-Man-(1-&gt;3)-[alpha-D-Man-(1-&gt;6)]-alpha-D-Man-(1-&gt;6)]-beta-D-Man-(1-&gt;4)-beta-D-GlcNAc-(1-&gt;4)-beta-D-GlcNAc}-L-asparaginyl-[protein] + UDP + H(+)</text>
        <dbReference type="Rhea" id="RHEA:11456"/>
        <dbReference type="Rhea" id="RHEA-COMP:14367"/>
        <dbReference type="Rhea" id="RHEA-COMP:14368"/>
        <dbReference type="ChEBI" id="CHEBI:15378"/>
        <dbReference type="ChEBI" id="CHEBI:57705"/>
        <dbReference type="ChEBI" id="CHEBI:58223"/>
        <dbReference type="ChEBI" id="CHEBI:59087"/>
        <dbReference type="ChEBI" id="CHEBI:60625"/>
        <dbReference type="EC" id="2.4.1.101"/>
    </reaction>
</comment>